<dbReference type="EMBL" id="GGEC01011074">
    <property type="protein sequence ID" value="MBW91557.1"/>
    <property type="molecule type" value="Transcribed_RNA"/>
</dbReference>
<dbReference type="AlphaFoldDB" id="A0A2P2JDN7"/>
<protein>
    <submittedName>
        <fullName evidence="1">Uncharacterized protein</fullName>
    </submittedName>
</protein>
<evidence type="ECO:0000313" key="1">
    <source>
        <dbReference type="EMBL" id="MBW91557.1"/>
    </source>
</evidence>
<proteinExistence type="predicted"/>
<organism evidence="1">
    <name type="scientific">Rhizophora mucronata</name>
    <name type="common">Asiatic mangrove</name>
    <dbReference type="NCBI Taxonomy" id="61149"/>
    <lineage>
        <taxon>Eukaryota</taxon>
        <taxon>Viridiplantae</taxon>
        <taxon>Streptophyta</taxon>
        <taxon>Embryophyta</taxon>
        <taxon>Tracheophyta</taxon>
        <taxon>Spermatophyta</taxon>
        <taxon>Magnoliopsida</taxon>
        <taxon>eudicotyledons</taxon>
        <taxon>Gunneridae</taxon>
        <taxon>Pentapetalae</taxon>
        <taxon>rosids</taxon>
        <taxon>fabids</taxon>
        <taxon>Malpighiales</taxon>
        <taxon>Rhizophoraceae</taxon>
        <taxon>Rhizophora</taxon>
    </lineage>
</organism>
<name>A0A2P2JDN7_RHIMU</name>
<reference evidence="1" key="1">
    <citation type="submission" date="2018-02" db="EMBL/GenBank/DDBJ databases">
        <title>Rhizophora mucronata_Transcriptome.</title>
        <authorList>
            <person name="Meera S.P."/>
            <person name="Sreeshan A."/>
            <person name="Augustine A."/>
        </authorList>
    </citation>
    <scope>NUCLEOTIDE SEQUENCE</scope>
    <source>
        <tissue evidence="1">Leaf</tissue>
    </source>
</reference>
<sequence length="60" mass="6619">MPCCAWHSAAISTSPTQTLTRDNCLCYAPPTSALRNLPGWRLSMGFTVSFDAMPLDLMIR</sequence>
<accession>A0A2P2JDN7</accession>